<dbReference type="Proteomes" id="UP000549913">
    <property type="component" value="Unassembled WGS sequence"/>
</dbReference>
<evidence type="ECO:0000256" key="1">
    <source>
        <dbReference type="SAM" id="MobiDB-lite"/>
    </source>
</evidence>
<feature type="compositionally biased region" description="Low complexity" evidence="1">
    <location>
        <begin position="1"/>
        <end position="19"/>
    </location>
</feature>
<sequence length="31" mass="3197">MTAAATAAPSLLAMTSSSSRPAPIIRLTRRP</sequence>
<feature type="region of interest" description="Disordered" evidence="1">
    <location>
        <begin position="1"/>
        <end position="31"/>
    </location>
</feature>
<keyword evidence="3" id="KW-1185">Reference proteome</keyword>
<reference evidence="2 3" key="1">
    <citation type="submission" date="2020-07" db="EMBL/GenBank/DDBJ databases">
        <title>Sequencing the genomes of 1000 actinobacteria strains.</title>
        <authorList>
            <person name="Klenk H.-P."/>
        </authorList>
    </citation>
    <scope>NUCLEOTIDE SEQUENCE [LARGE SCALE GENOMIC DNA]</scope>
    <source>
        <strain evidence="2 3">DSM 26474</strain>
    </source>
</reference>
<organism evidence="2 3">
    <name type="scientific">Herbiconiux flava</name>
    <dbReference type="NCBI Taxonomy" id="881268"/>
    <lineage>
        <taxon>Bacteria</taxon>
        <taxon>Bacillati</taxon>
        <taxon>Actinomycetota</taxon>
        <taxon>Actinomycetes</taxon>
        <taxon>Micrococcales</taxon>
        <taxon>Microbacteriaceae</taxon>
        <taxon>Herbiconiux</taxon>
    </lineage>
</organism>
<gene>
    <name evidence="2" type="ORF">BJ984_000547</name>
</gene>
<accession>A0A852SLT4</accession>
<proteinExistence type="predicted"/>
<comment type="caution">
    <text evidence="2">The sequence shown here is derived from an EMBL/GenBank/DDBJ whole genome shotgun (WGS) entry which is preliminary data.</text>
</comment>
<dbReference type="EMBL" id="JACCBM010000001">
    <property type="protein sequence ID" value="NYD69389.1"/>
    <property type="molecule type" value="Genomic_DNA"/>
</dbReference>
<evidence type="ECO:0000313" key="3">
    <source>
        <dbReference type="Proteomes" id="UP000549913"/>
    </source>
</evidence>
<evidence type="ECO:0000313" key="2">
    <source>
        <dbReference type="EMBL" id="NYD69389.1"/>
    </source>
</evidence>
<dbReference type="AlphaFoldDB" id="A0A852SLT4"/>
<protein>
    <submittedName>
        <fullName evidence="2">Uncharacterized protein</fullName>
    </submittedName>
</protein>
<name>A0A852SLT4_9MICO</name>